<evidence type="ECO:0000313" key="4">
    <source>
        <dbReference type="EMBL" id="GAA4487982.1"/>
    </source>
</evidence>
<dbReference type="RefSeq" id="WP_345187745.1">
    <property type="nucleotide sequence ID" value="NZ_BAABGP010000018.1"/>
</dbReference>
<dbReference type="PANTHER" id="PTHR43639">
    <property type="entry name" value="OXIDOREDUCTASE, SHORT-CHAIN DEHYDROGENASE/REDUCTASE FAMILY (AFU_ORTHOLOGUE AFUA_5G02870)"/>
    <property type="match status" value="1"/>
</dbReference>
<keyword evidence="2" id="KW-0560">Oxidoreductase</keyword>
<organism evidence="4 5">
    <name type="scientific">Microbacterium panaciterrae</name>
    <dbReference type="NCBI Taxonomy" id="985759"/>
    <lineage>
        <taxon>Bacteria</taxon>
        <taxon>Bacillati</taxon>
        <taxon>Actinomycetota</taxon>
        <taxon>Actinomycetes</taxon>
        <taxon>Micrococcales</taxon>
        <taxon>Microbacteriaceae</taxon>
        <taxon>Microbacterium</taxon>
    </lineage>
</organism>
<dbReference type="Gene3D" id="3.40.50.720">
    <property type="entry name" value="NAD(P)-binding Rossmann-like Domain"/>
    <property type="match status" value="1"/>
</dbReference>
<dbReference type="InterPro" id="IPR020904">
    <property type="entry name" value="Sc_DH/Rdtase_CS"/>
</dbReference>
<protein>
    <submittedName>
        <fullName evidence="4">SDR family oxidoreductase</fullName>
    </submittedName>
</protein>
<feature type="domain" description="Ketoreductase" evidence="3">
    <location>
        <begin position="10"/>
        <end position="175"/>
    </location>
</feature>
<evidence type="ECO:0000256" key="2">
    <source>
        <dbReference type="ARBA" id="ARBA00023002"/>
    </source>
</evidence>
<evidence type="ECO:0000259" key="3">
    <source>
        <dbReference type="SMART" id="SM00822"/>
    </source>
</evidence>
<dbReference type="PANTHER" id="PTHR43639:SF1">
    <property type="entry name" value="SHORT-CHAIN DEHYDROGENASE_REDUCTASE FAMILY PROTEIN"/>
    <property type="match status" value="1"/>
</dbReference>
<evidence type="ECO:0000313" key="5">
    <source>
        <dbReference type="Proteomes" id="UP001500731"/>
    </source>
</evidence>
<dbReference type="NCBIfam" id="NF005893">
    <property type="entry name" value="PRK07856.1"/>
    <property type="match status" value="1"/>
</dbReference>
<dbReference type="SMART" id="SM00822">
    <property type="entry name" value="PKS_KR"/>
    <property type="match status" value="1"/>
</dbReference>
<comment type="similarity">
    <text evidence="1">Belongs to the short-chain dehydrogenases/reductases (SDR) family.</text>
</comment>
<reference evidence="5" key="1">
    <citation type="journal article" date="2019" name="Int. J. Syst. Evol. Microbiol.">
        <title>The Global Catalogue of Microorganisms (GCM) 10K type strain sequencing project: providing services to taxonomists for standard genome sequencing and annotation.</title>
        <authorList>
            <consortium name="The Broad Institute Genomics Platform"/>
            <consortium name="The Broad Institute Genome Sequencing Center for Infectious Disease"/>
            <person name="Wu L."/>
            <person name="Ma J."/>
        </authorList>
    </citation>
    <scope>NUCLEOTIDE SEQUENCE [LARGE SCALE GENOMIC DNA]</scope>
    <source>
        <strain evidence="5">JCM 17839</strain>
    </source>
</reference>
<dbReference type="InterPro" id="IPR036291">
    <property type="entry name" value="NAD(P)-bd_dom_sf"/>
</dbReference>
<dbReference type="Pfam" id="PF13561">
    <property type="entry name" value="adh_short_C2"/>
    <property type="match status" value="1"/>
</dbReference>
<dbReference type="PRINTS" id="PR00081">
    <property type="entry name" value="GDHRDH"/>
</dbReference>
<keyword evidence="5" id="KW-1185">Reference proteome</keyword>
<dbReference type="PRINTS" id="PR00080">
    <property type="entry name" value="SDRFAMILY"/>
</dbReference>
<proteinExistence type="inferred from homology"/>
<dbReference type="InterPro" id="IPR002347">
    <property type="entry name" value="SDR_fam"/>
</dbReference>
<name>A0ABP8PLU8_9MICO</name>
<dbReference type="Proteomes" id="UP001500731">
    <property type="component" value="Unassembled WGS sequence"/>
</dbReference>
<dbReference type="SUPFAM" id="SSF51735">
    <property type="entry name" value="NAD(P)-binding Rossmann-fold domains"/>
    <property type="match status" value="1"/>
</dbReference>
<sequence length="272" mass="28310">MSLVLDFSGKVVAVTGGGRGVGRGVVEAFLDAGAEVEFCGRSEPESLPERAGRTARFCAVDVRDAAQNEAWIADLVQRHGRLDVLVNNVGGSPFGRFEEGSARYFQAVTEINFLSAAVAMRAAFGPLRVTSGSVINITSISARRPSPGTAVYGAAKAALESLTRSLGVEWAPEVRVNAVSSGLVHTESAAGHYGTSTQYEQVARTIPRGRMASPRELGDVCVMLASPLSAHVTGAVLAVDGGGEWPAFLAHTPNADIVRQADRATTNGGATS</sequence>
<dbReference type="PROSITE" id="PS00061">
    <property type="entry name" value="ADH_SHORT"/>
    <property type="match status" value="1"/>
</dbReference>
<comment type="caution">
    <text evidence="4">The sequence shown here is derived from an EMBL/GenBank/DDBJ whole genome shotgun (WGS) entry which is preliminary data.</text>
</comment>
<gene>
    <name evidence="4" type="ORF">GCM10023171_26660</name>
</gene>
<dbReference type="InterPro" id="IPR057326">
    <property type="entry name" value="KR_dom"/>
</dbReference>
<dbReference type="CDD" id="cd05233">
    <property type="entry name" value="SDR_c"/>
    <property type="match status" value="1"/>
</dbReference>
<dbReference type="EMBL" id="BAABGP010000018">
    <property type="protein sequence ID" value="GAA4487982.1"/>
    <property type="molecule type" value="Genomic_DNA"/>
</dbReference>
<accession>A0ABP8PLU8</accession>
<evidence type="ECO:0000256" key="1">
    <source>
        <dbReference type="ARBA" id="ARBA00006484"/>
    </source>
</evidence>